<dbReference type="GO" id="GO:0005634">
    <property type="term" value="C:nucleus"/>
    <property type="evidence" value="ECO:0007669"/>
    <property type="project" value="UniProtKB-SubCell"/>
</dbReference>
<comment type="caution">
    <text evidence="8">The sequence shown here is derived from an EMBL/GenBank/DDBJ whole genome shotgun (WGS) entry which is preliminary data.</text>
</comment>
<dbReference type="SUPFAM" id="SSF53098">
    <property type="entry name" value="Ribonuclease H-like"/>
    <property type="match status" value="1"/>
</dbReference>
<evidence type="ECO:0000256" key="2">
    <source>
        <dbReference type="ARBA" id="ARBA00022723"/>
    </source>
</evidence>
<dbReference type="InterPro" id="IPR052035">
    <property type="entry name" value="ZnF_BED_domain_contain"/>
</dbReference>
<evidence type="ECO:0000259" key="7">
    <source>
        <dbReference type="Pfam" id="PF05699"/>
    </source>
</evidence>
<sequence length="197" mass="22238">MAQNTSDVYLDANNGPNDAGASNNFQEREDKSEKWKRDTKKRFMVWWHFSKITKKEGTDGCKYNYFKATGENLADIIESCLLNWNIERICTITLDNHSVNDIVARLLAEHYSYRGHLRLDVSSRMAKDILAIPVSSVASESAFSTSGRVLSKFPSSLLSSTVEAVICAQDWIRSGPVHIGYDEEFNTNFSGMNQILI</sequence>
<name>A0AAV6XDS0_9LAMI</name>
<protein>
    <recommendedName>
        <fullName evidence="7">HAT C-terminal dimerisation domain-containing protein</fullName>
    </recommendedName>
</protein>
<keyword evidence="2" id="KW-0479">Metal-binding</keyword>
<proteinExistence type="predicted"/>
<evidence type="ECO:0000256" key="3">
    <source>
        <dbReference type="ARBA" id="ARBA00022771"/>
    </source>
</evidence>
<dbReference type="GO" id="GO:0046983">
    <property type="term" value="F:protein dimerization activity"/>
    <property type="evidence" value="ECO:0007669"/>
    <property type="project" value="InterPro"/>
</dbReference>
<dbReference type="InterPro" id="IPR008906">
    <property type="entry name" value="HATC_C_dom"/>
</dbReference>
<dbReference type="GO" id="GO:0008270">
    <property type="term" value="F:zinc ion binding"/>
    <property type="evidence" value="ECO:0007669"/>
    <property type="project" value="UniProtKB-KW"/>
</dbReference>
<feature type="compositionally biased region" description="Polar residues" evidence="6">
    <location>
        <begin position="14"/>
        <end position="25"/>
    </location>
</feature>
<keyword evidence="5" id="KW-0539">Nucleus</keyword>
<keyword evidence="9" id="KW-1185">Reference proteome</keyword>
<dbReference type="Proteomes" id="UP000826271">
    <property type="component" value="Unassembled WGS sequence"/>
</dbReference>
<evidence type="ECO:0000256" key="6">
    <source>
        <dbReference type="SAM" id="MobiDB-lite"/>
    </source>
</evidence>
<gene>
    <name evidence="8" type="ORF">BUALT_Bualt08G0022500</name>
</gene>
<dbReference type="InterPro" id="IPR012337">
    <property type="entry name" value="RNaseH-like_sf"/>
</dbReference>
<keyword evidence="3" id="KW-0863">Zinc-finger</keyword>
<dbReference type="Pfam" id="PF05699">
    <property type="entry name" value="Dimer_Tnp_hAT"/>
    <property type="match status" value="1"/>
</dbReference>
<feature type="region of interest" description="Disordered" evidence="6">
    <location>
        <begin position="1"/>
        <end position="33"/>
    </location>
</feature>
<evidence type="ECO:0000256" key="1">
    <source>
        <dbReference type="ARBA" id="ARBA00004123"/>
    </source>
</evidence>
<reference evidence="8" key="1">
    <citation type="submission" date="2019-10" db="EMBL/GenBank/DDBJ databases">
        <authorList>
            <person name="Zhang R."/>
            <person name="Pan Y."/>
            <person name="Wang J."/>
            <person name="Ma R."/>
            <person name="Yu S."/>
        </authorList>
    </citation>
    <scope>NUCLEOTIDE SEQUENCE</scope>
    <source>
        <strain evidence="8">LA-IB0</strain>
        <tissue evidence="8">Leaf</tissue>
    </source>
</reference>
<evidence type="ECO:0000256" key="4">
    <source>
        <dbReference type="ARBA" id="ARBA00022833"/>
    </source>
</evidence>
<organism evidence="8 9">
    <name type="scientific">Buddleja alternifolia</name>
    <dbReference type="NCBI Taxonomy" id="168488"/>
    <lineage>
        <taxon>Eukaryota</taxon>
        <taxon>Viridiplantae</taxon>
        <taxon>Streptophyta</taxon>
        <taxon>Embryophyta</taxon>
        <taxon>Tracheophyta</taxon>
        <taxon>Spermatophyta</taxon>
        <taxon>Magnoliopsida</taxon>
        <taxon>eudicotyledons</taxon>
        <taxon>Gunneridae</taxon>
        <taxon>Pentapetalae</taxon>
        <taxon>asterids</taxon>
        <taxon>lamiids</taxon>
        <taxon>Lamiales</taxon>
        <taxon>Scrophulariaceae</taxon>
        <taxon>Buddlejeae</taxon>
        <taxon>Buddleja</taxon>
    </lineage>
</organism>
<feature type="domain" description="HAT C-terminal dimerisation" evidence="7">
    <location>
        <begin position="117"/>
        <end position="172"/>
    </location>
</feature>
<comment type="subcellular location">
    <subcellularLocation>
        <location evidence="1">Nucleus</location>
    </subcellularLocation>
</comment>
<evidence type="ECO:0000313" key="8">
    <source>
        <dbReference type="EMBL" id="KAG8377335.1"/>
    </source>
</evidence>
<dbReference type="PANTHER" id="PTHR46481">
    <property type="entry name" value="ZINC FINGER BED DOMAIN-CONTAINING PROTEIN 4"/>
    <property type="match status" value="1"/>
</dbReference>
<evidence type="ECO:0000313" key="9">
    <source>
        <dbReference type="Proteomes" id="UP000826271"/>
    </source>
</evidence>
<dbReference type="PANTHER" id="PTHR46481:SF10">
    <property type="entry name" value="ZINC FINGER BED DOMAIN-CONTAINING PROTEIN 39"/>
    <property type="match status" value="1"/>
</dbReference>
<dbReference type="EMBL" id="WHWC01000008">
    <property type="protein sequence ID" value="KAG8377335.1"/>
    <property type="molecule type" value="Genomic_DNA"/>
</dbReference>
<dbReference type="AlphaFoldDB" id="A0AAV6XDS0"/>
<keyword evidence="4" id="KW-0862">Zinc</keyword>
<evidence type="ECO:0000256" key="5">
    <source>
        <dbReference type="ARBA" id="ARBA00023242"/>
    </source>
</evidence>
<accession>A0AAV6XDS0</accession>